<dbReference type="GO" id="GO:0016853">
    <property type="term" value="F:isomerase activity"/>
    <property type="evidence" value="ECO:0007669"/>
    <property type="project" value="UniProtKB-KW"/>
</dbReference>
<dbReference type="InterPro" id="IPR032710">
    <property type="entry name" value="NTF2-like_dom_sf"/>
</dbReference>
<protein>
    <submittedName>
        <fullName evidence="2">Ketosteroid isomerase-like protein</fullName>
    </submittedName>
</protein>
<evidence type="ECO:0000313" key="2">
    <source>
        <dbReference type="EMBL" id="MBB3146059.1"/>
    </source>
</evidence>
<reference evidence="2 3" key="1">
    <citation type="submission" date="2020-08" db="EMBL/GenBank/DDBJ databases">
        <title>Genomic Encyclopedia of Type Strains, Phase III (KMG-III): the genomes of soil and plant-associated and newly described type strains.</title>
        <authorList>
            <person name="Whitman W."/>
        </authorList>
    </citation>
    <scope>NUCLEOTIDE SEQUENCE [LARGE SCALE GENOMIC DNA]</scope>
    <source>
        <strain evidence="2 3">CECT 7015</strain>
    </source>
</reference>
<comment type="caution">
    <text evidence="2">The sequence shown here is derived from an EMBL/GenBank/DDBJ whole genome shotgun (WGS) entry which is preliminary data.</text>
</comment>
<accession>A0A839UCG7</accession>
<dbReference type="InterPro" id="IPR037401">
    <property type="entry name" value="SnoaL-like"/>
</dbReference>
<dbReference type="EMBL" id="JACHXN010000006">
    <property type="protein sequence ID" value="MBB3146059.1"/>
    <property type="molecule type" value="Genomic_DNA"/>
</dbReference>
<organism evidence="2 3">
    <name type="scientific">Phyllobacterium trifolii</name>
    <dbReference type="NCBI Taxonomy" id="300193"/>
    <lineage>
        <taxon>Bacteria</taxon>
        <taxon>Pseudomonadati</taxon>
        <taxon>Pseudomonadota</taxon>
        <taxon>Alphaproteobacteria</taxon>
        <taxon>Hyphomicrobiales</taxon>
        <taxon>Phyllobacteriaceae</taxon>
        <taxon>Phyllobacterium</taxon>
    </lineage>
</organism>
<dbReference type="Proteomes" id="UP000554520">
    <property type="component" value="Unassembled WGS sequence"/>
</dbReference>
<feature type="domain" description="SnoaL-like" evidence="1">
    <location>
        <begin position="10"/>
        <end position="129"/>
    </location>
</feature>
<dbReference type="AlphaFoldDB" id="A0A839UCG7"/>
<dbReference type="Gene3D" id="3.10.450.50">
    <property type="match status" value="1"/>
</dbReference>
<gene>
    <name evidence="2" type="ORF">FHS21_002473</name>
</gene>
<name>A0A839UCG7_9HYPH</name>
<proteinExistence type="predicted"/>
<dbReference type="RefSeq" id="WP_112529131.1">
    <property type="nucleotide sequence ID" value="NZ_JACHXN010000006.1"/>
</dbReference>
<evidence type="ECO:0000313" key="3">
    <source>
        <dbReference type="Proteomes" id="UP000554520"/>
    </source>
</evidence>
<sequence>MTTHDEKNAVATVIEDWSKAIGNKNAAQVLSHLADDVVQFSLAPPLRYQGKEAEDLQGWFDTWEGPIGIESRDMAITAGNDIAFATSLVHMTGRKTDGEKPDLWFRQTVGLIKQDGTWKIAHEHASVPFYMDGSFRAAVDLKL</sequence>
<keyword evidence="3" id="KW-1185">Reference proteome</keyword>
<dbReference type="Pfam" id="PF13474">
    <property type="entry name" value="SnoaL_3"/>
    <property type="match status" value="1"/>
</dbReference>
<keyword evidence="2" id="KW-0413">Isomerase</keyword>
<dbReference type="SUPFAM" id="SSF54427">
    <property type="entry name" value="NTF2-like"/>
    <property type="match status" value="1"/>
</dbReference>
<evidence type="ECO:0000259" key="1">
    <source>
        <dbReference type="Pfam" id="PF13474"/>
    </source>
</evidence>